<accession>A0AC61QRR9</accession>
<name>A0AC61QRR9_9BACT</name>
<keyword evidence="2" id="KW-1185">Reference proteome</keyword>
<protein>
    <submittedName>
        <fullName evidence="1">Uncharacterized protein</fullName>
    </submittedName>
</protein>
<reference evidence="1" key="1">
    <citation type="submission" date="2019-04" db="EMBL/GenBank/DDBJ databases">
        <title>Microbes associate with the intestines of laboratory mice.</title>
        <authorList>
            <person name="Navarre W."/>
            <person name="Wong E."/>
            <person name="Huang K."/>
            <person name="Tropini C."/>
            <person name="Ng K."/>
            <person name="Yu B."/>
        </authorList>
    </citation>
    <scope>NUCLEOTIDE SEQUENCE</scope>
    <source>
        <strain evidence="1">NM73_A23</strain>
    </source>
</reference>
<sequence length="145" mass="16686">MKKTIYAIILSAVLAACSLHSSDNGKLDGYWSLRQVDTLSSGVSVDYSGQRVFWAFQADLMQSEDMPTRMQFVYRFSHAKDTVAVTEPYLSDRTLGDGKVTEDKWFADINRHGINSLQDSFFVERLTGDRMVLRDKMLRLHFEKY</sequence>
<evidence type="ECO:0000313" key="2">
    <source>
        <dbReference type="Proteomes" id="UP000308886"/>
    </source>
</evidence>
<gene>
    <name evidence="1" type="ORF">E5358_06585</name>
</gene>
<comment type="caution">
    <text evidence="1">The sequence shown here is derived from an EMBL/GenBank/DDBJ whole genome shotgun (WGS) entry which is preliminary data.</text>
</comment>
<dbReference type="EMBL" id="SRZC01000009">
    <property type="protein sequence ID" value="TGX82434.1"/>
    <property type="molecule type" value="Genomic_DNA"/>
</dbReference>
<dbReference type="Proteomes" id="UP000308886">
    <property type="component" value="Unassembled WGS sequence"/>
</dbReference>
<organism evidence="1 2">
    <name type="scientific">Palleniella muris</name>
    <dbReference type="NCBI Taxonomy" id="3038145"/>
    <lineage>
        <taxon>Bacteria</taxon>
        <taxon>Pseudomonadati</taxon>
        <taxon>Bacteroidota</taxon>
        <taxon>Bacteroidia</taxon>
        <taxon>Bacteroidales</taxon>
        <taxon>Prevotellaceae</taxon>
        <taxon>Palleniella</taxon>
    </lineage>
</organism>
<proteinExistence type="predicted"/>
<evidence type="ECO:0000313" key="1">
    <source>
        <dbReference type="EMBL" id="TGX82434.1"/>
    </source>
</evidence>